<organism evidence="2 3">
    <name type="scientific">Argiope bruennichi</name>
    <name type="common">Wasp spider</name>
    <name type="synonym">Aranea bruennichi</name>
    <dbReference type="NCBI Taxonomy" id="94029"/>
    <lineage>
        <taxon>Eukaryota</taxon>
        <taxon>Metazoa</taxon>
        <taxon>Ecdysozoa</taxon>
        <taxon>Arthropoda</taxon>
        <taxon>Chelicerata</taxon>
        <taxon>Arachnida</taxon>
        <taxon>Araneae</taxon>
        <taxon>Araneomorphae</taxon>
        <taxon>Entelegynae</taxon>
        <taxon>Araneoidea</taxon>
        <taxon>Araneidae</taxon>
        <taxon>Argiope</taxon>
    </lineage>
</organism>
<name>A0A8T0FYZ5_ARGBR</name>
<dbReference type="PANTHER" id="PTHR13318">
    <property type="entry name" value="PARTNER OF PAIRED, ISOFORM B-RELATED"/>
    <property type="match status" value="1"/>
</dbReference>
<dbReference type="AlphaFoldDB" id="A0A8T0FYZ5"/>
<protein>
    <submittedName>
        <fullName evidence="2">S-phase kinase-associated protein 2 like protein</fullName>
    </submittedName>
</protein>
<dbReference type="SMART" id="SM00256">
    <property type="entry name" value="FBOX"/>
    <property type="match status" value="1"/>
</dbReference>
<evidence type="ECO:0000259" key="1">
    <source>
        <dbReference type="PROSITE" id="PS50181"/>
    </source>
</evidence>
<accession>A0A8T0FYZ5</accession>
<dbReference type="EMBL" id="JABXBU010000002">
    <property type="protein sequence ID" value="KAF8794093.1"/>
    <property type="molecule type" value="Genomic_DNA"/>
</dbReference>
<sequence length="491" mass="57179">MMRRGGGHGKDSPDLFYFPSIVTREFVYPRPYRFSPPPCENFFHSSIFPARDMTDITITTESEYEFELQKWFEIVRKAKLNLIVMFNNPDFVTRGHFEKTSIEEAEDLMFELSVNSNVSEEDGHNSENLYHKPHKICRDEFVLFRKQHLPQPSGIDYFSKLSDEIILYIFQWLPKTTIVKCSAVCKRWRDLSYDESLWKRYDYGRKKIEPCVLEILLRRGVTILRLAMSEGKSQYLLKEFLNGHMVSSDFYLYSSLQYLDLSMVTISPENLAILLSVCVHLKKLSVENCELNEDCCKKIAQNHELTVLNMAMCTGITPEGLNAICVNCEKLTEWNLSWTNLTTECIEACLPFMPTTIERLNLSGHRETLDDYGLIEALQRCPNMIELDISDCPLLSEHSFEMIVKMCPNLEHLHSSRSYHIPAECNRLLKEMKNFKYLEVFRTLTDKSLASLREYMPNVQINQHVFSTIARPTTGVRRTSIWGLRTRDPSV</sequence>
<dbReference type="SUPFAM" id="SSF81383">
    <property type="entry name" value="F-box domain"/>
    <property type="match status" value="1"/>
</dbReference>
<keyword evidence="2" id="KW-0418">Kinase</keyword>
<dbReference type="GO" id="GO:0019005">
    <property type="term" value="C:SCF ubiquitin ligase complex"/>
    <property type="evidence" value="ECO:0007669"/>
    <property type="project" value="TreeGrafter"/>
</dbReference>
<dbReference type="CDD" id="cd22149">
    <property type="entry name" value="F-box_DmSKP2-like"/>
    <property type="match status" value="1"/>
</dbReference>
<dbReference type="InterPro" id="IPR001611">
    <property type="entry name" value="Leu-rich_rpt"/>
</dbReference>
<dbReference type="InterPro" id="IPR001810">
    <property type="entry name" value="F-box_dom"/>
</dbReference>
<reference evidence="2" key="1">
    <citation type="journal article" date="2020" name="bioRxiv">
        <title>Chromosome-level reference genome of the European wasp spider Argiope bruennichi: a resource for studies on range expansion and evolutionary adaptation.</title>
        <authorList>
            <person name="Sheffer M.M."/>
            <person name="Hoppe A."/>
            <person name="Krehenwinkel H."/>
            <person name="Uhl G."/>
            <person name="Kuss A.W."/>
            <person name="Jensen L."/>
            <person name="Jensen C."/>
            <person name="Gillespie R.G."/>
            <person name="Hoff K.J."/>
            <person name="Prost S."/>
        </authorList>
    </citation>
    <scope>NUCLEOTIDE SEQUENCE</scope>
</reference>
<dbReference type="Gene3D" id="3.80.10.10">
    <property type="entry name" value="Ribonuclease Inhibitor"/>
    <property type="match status" value="1"/>
</dbReference>
<proteinExistence type="predicted"/>
<dbReference type="InterPro" id="IPR032675">
    <property type="entry name" value="LRR_dom_sf"/>
</dbReference>
<dbReference type="Pfam" id="PF13516">
    <property type="entry name" value="LRR_6"/>
    <property type="match status" value="2"/>
</dbReference>
<dbReference type="InterPro" id="IPR036047">
    <property type="entry name" value="F-box-like_dom_sf"/>
</dbReference>
<feature type="domain" description="F-box" evidence="1">
    <location>
        <begin position="155"/>
        <end position="201"/>
    </location>
</feature>
<dbReference type="SUPFAM" id="SSF52047">
    <property type="entry name" value="RNI-like"/>
    <property type="match status" value="1"/>
</dbReference>
<keyword evidence="2" id="KW-0808">Transferase</keyword>
<dbReference type="GO" id="GO:0031146">
    <property type="term" value="P:SCF-dependent proteasomal ubiquitin-dependent protein catabolic process"/>
    <property type="evidence" value="ECO:0007669"/>
    <property type="project" value="TreeGrafter"/>
</dbReference>
<gene>
    <name evidence="2" type="ORF">HNY73_002111</name>
</gene>
<reference evidence="2" key="2">
    <citation type="submission" date="2020-06" db="EMBL/GenBank/DDBJ databases">
        <authorList>
            <person name="Sheffer M."/>
        </authorList>
    </citation>
    <scope>NUCLEOTIDE SEQUENCE</scope>
</reference>
<evidence type="ECO:0000313" key="2">
    <source>
        <dbReference type="EMBL" id="KAF8794093.1"/>
    </source>
</evidence>
<keyword evidence="3" id="KW-1185">Reference proteome</keyword>
<evidence type="ECO:0000313" key="3">
    <source>
        <dbReference type="Proteomes" id="UP000807504"/>
    </source>
</evidence>
<comment type="caution">
    <text evidence="2">The sequence shown here is derived from an EMBL/GenBank/DDBJ whole genome shotgun (WGS) entry which is preliminary data.</text>
</comment>
<dbReference type="PROSITE" id="PS50181">
    <property type="entry name" value="FBOX"/>
    <property type="match status" value="1"/>
</dbReference>
<dbReference type="Proteomes" id="UP000807504">
    <property type="component" value="Unassembled WGS sequence"/>
</dbReference>
<dbReference type="Pfam" id="PF12937">
    <property type="entry name" value="F-box-like"/>
    <property type="match status" value="1"/>
</dbReference>
<dbReference type="GO" id="GO:0016301">
    <property type="term" value="F:kinase activity"/>
    <property type="evidence" value="ECO:0007669"/>
    <property type="project" value="UniProtKB-KW"/>
</dbReference>